<organism evidence="6 7">
    <name type="scientific">Tepidibacillus fermentans</name>
    <dbReference type="NCBI Taxonomy" id="1281767"/>
    <lineage>
        <taxon>Bacteria</taxon>
        <taxon>Bacillati</taxon>
        <taxon>Bacillota</taxon>
        <taxon>Bacilli</taxon>
        <taxon>Bacillales</taxon>
        <taxon>Bacillaceae</taxon>
        <taxon>Tepidibacillus</taxon>
    </lineage>
</organism>
<keyword evidence="3" id="KW-0010">Activator</keyword>
<dbReference type="RefSeq" id="WP_165895005.1">
    <property type="nucleotide sequence ID" value="NZ_SMAB01000009.1"/>
</dbReference>
<dbReference type="InterPro" id="IPR036388">
    <property type="entry name" value="WH-like_DNA-bd_sf"/>
</dbReference>
<dbReference type="SUPFAM" id="SSF51206">
    <property type="entry name" value="cAMP-binding domain-like"/>
    <property type="match status" value="1"/>
</dbReference>
<comment type="caution">
    <text evidence="6">The sequence shown here is derived from an EMBL/GenBank/DDBJ whole genome shotgun (WGS) entry which is preliminary data.</text>
</comment>
<keyword evidence="2" id="KW-0238">DNA-binding</keyword>
<dbReference type="AlphaFoldDB" id="A0A4R3KGN8"/>
<dbReference type="CDD" id="cd00038">
    <property type="entry name" value="CAP_ED"/>
    <property type="match status" value="1"/>
</dbReference>
<keyword evidence="4" id="KW-0804">Transcription</keyword>
<dbReference type="PANTHER" id="PTHR24567">
    <property type="entry name" value="CRP FAMILY TRANSCRIPTIONAL REGULATORY PROTEIN"/>
    <property type="match status" value="1"/>
</dbReference>
<evidence type="ECO:0000313" key="6">
    <source>
        <dbReference type="EMBL" id="TCS82488.1"/>
    </source>
</evidence>
<evidence type="ECO:0000256" key="4">
    <source>
        <dbReference type="ARBA" id="ARBA00023163"/>
    </source>
</evidence>
<feature type="domain" description="HTH crp-type" evidence="5">
    <location>
        <begin position="150"/>
        <end position="215"/>
    </location>
</feature>
<reference evidence="6 7" key="1">
    <citation type="submission" date="2019-03" db="EMBL/GenBank/DDBJ databases">
        <title>Genomic Encyclopedia of Type Strains, Phase IV (KMG-IV): sequencing the most valuable type-strain genomes for metagenomic binning, comparative biology and taxonomic classification.</title>
        <authorList>
            <person name="Goeker M."/>
        </authorList>
    </citation>
    <scope>NUCLEOTIDE SEQUENCE [LARGE SCALE GENOMIC DNA]</scope>
    <source>
        <strain evidence="6 7">DSM 23802</strain>
    </source>
</reference>
<dbReference type="GO" id="GO:0005829">
    <property type="term" value="C:cytosol"/>
    <property type="evidence" value="ECO:0007669"/>
    <property type="project" value="TreeGrafter"/>
</dbReference>
<evidence type="ECO:0000256" key="3">
    <source>
        <dbReference type="ARBA" id="ARBA00023159"/>
    </source>
</evidence>
<evidence type="ECO:0000256" key="2">
    <source>
        <dbReference type="ARBA" id="ARBA00023125"/>
    </source>
</evidence>
<dbReference type="InterPro" id="IPR000595">
    <property type="entry name" value="cNMP-bd_dom"/>
</dbReference>
<name>A0A4R3KGN8_9BACI</name>
<dbReference type="InterPro" id="IPR050397">
    <property type="entry name" value="Env_Response_Regulators"/>
</dbReference>
<accession>A0A4R3KGN8</accession>
<dbReference type="SMART" id="SM00419">
    <property type="entry name" value="HTH_CRP"/>
    <property type="match status" value="1"/>
</dbReference>
<sequence length="224" mass="25900">MIDTQMVQQAKEKFPYFQKLFDDPNRLAQCTFQNIPSGTYAFFEGEYYPFVSLVLSGTLRVSKIGENGREIVLYRVHQGESCVLLISSALSGEAYQANAYVEEDAAVIHIPISIYKEEMLQVELVQKFTYQLYNQRLANMMSIVEEITFNRMDKRLIDFILNHTSEQKPILEITHEKLALELGTAREVISRLLKDLEKKGYLQLKRGKITITNRDQLALFLQSM</sequence>
<dbReference type="Proteomes" id="UP000295788">
    <property type="component" value="Unassembled WGS sequence"/>
</dbReference>
<keyword evidence="1" id="KW-0805">Transcription regulation</keyword>
<dbReference type="SUPFAM" id="SSF46785">
    <property type="entry name" value="Winged helix' DNA-binding domain"/>
    <property type="match status" value="1"/>
</dbReference>
<dbReference type="GO" id="GO:0003677">
    <property type="term" value="F:DNA binding"/>
    <property type="evidence" value="ECO:0007669"/>
    <property type="project" value="UniProtKB-KW"/>
</dbReference>
<proteinExistence type="predicted"/>
<dbReference type="PROSITE" id="PS51063">
    <property type="entry name" value="HTH_CRP_2"/>
    <property type="match status" value="1"/>
</dbReference>
<dbReference type="InterPro" id="IPR012318">
    <property type="entry name" value="HTH_CRP"/>
</dbReference>
<protein>
    <submittedName>
        <fullName evidence="6">CRP/FNR family transcriptional regulator</fullName>
    </submittedName>
</protein>
<dbReference type="EMBL" id="SMAB01000009">
    <property type="protein sequence ID" value="TCS82488.1"/>
    <property type="molecule type" value="Genomic_DNA"/>
</dbReference>
<dbReference type="Gene3D" id="2.60.120.10">
    <property type="entry name" value="Jelly Rolls"/>
    <property type="match status" value="1"/>
</dbReference>
<dbReference type="PANTHER" id="PTHR24567:SF74">
    <property type="entry name" value="HTH-TYPE TRANSCRIPTIONAL REGULATOR ARCR"/>
    <property type="match status" value="1"/>
</dbReference>
<dbReference type="InterPro" id="IPR018490">
    <property type="entry name" value="cNMP-bd_dom_sf"/>
</dbReference>
<evidence type="ECO:0000313" key="7">
    <source>
        <dbReference type="Proteomes" id="UP000295788"/>
    </source>
</evidence>
<dbReference type="GO" id="GO:0003700">
    <property type="term" value="F:DNA-binding transcription factor activity"/>
    <property type="evidence" value="ECO:0007669"/>
    <property type="project" value="TreeGrafter"/>
</dbReference>
<evidence type="ECO:0000256" key="1">
    <source>
        <dbReference type="ARBA" id="ARBA00023015"/>
    </source>
</evidence>
<dbReference type="InterPro" id="IPR036390">
    <property type="entry name" value="WH_DNA-bd_sf"/>
</dbReference>
<dbReference type="InterPro" id="IPR014710">
    <property type="entry name" value="RmlC-like_jellyroll"/>
</dbReference>
<dbReference type="Gene3D" id="1.10.10.10">
    <property type="entry name" value="Winged helix-like DNA-binding domain superfamily/Winged helix DNA-binding domain"/>
    <property type="match status" value="1"/>
</dbReference>
<keyword evidence="7" id="KW-1185">Reference proteome</keyword>
<gene>
    <name evidence="6" type="ORF">EDD72_10957</name>
</gene>
<evidence type="ECO:0000259" key="5">
    <source>
        <dbReference type="PROSITE" id="PS51063"/>
    </source>
</evidence>
<dbReference type="Pfam" id="PF13545">
    <property type="entry name" value="HTH_Crp_2"/>
    <property type="match status" value="1"/>
</dbReference>
<dbReference type="Pfam" id="PF00027">
    <property type="entry name" value="cNMP_binding"/>
    <property type="match status" value="1"/>
</dbReference>